<evidence type="ECO:0000259" key="2">
    <source>
        <dbReference type="Pfam" id="PF00350"/>
    </source>
</evidence>
<keyword evidence="1" id="KW-1133">Transmembrane helix</keyword>
<dbReference type="Pfam" id="PF00350">
    <property type="entry name" value="Dynamin_N"/>
    <property type="match status" value="1"/>
</dbReference>
<dbReference type="GO" id="GO:0043024">
    <property type="term" value="F:ribosomal small subunit binding"/>
    <property type="evidence" value="ECO:0007669"/>
    <property type="project" value="TreeGrafter"/>
</dbReference>
<dbReference type="Gene3D" id="3.40.50.300">
    <property type="entry name" value="P-loop containing nucleotide triphosphate hydrolases"/>
    <property type="match status" value="1"/>
</dbReference>
<dbReference type="AlphaFoldDB" id="A0A4Q9V1B0"/>
<dbReference type="GO" id="GO:0005525">
    <property type="term" value="F:GTP binding"/>
    <property type="evidence" value="ECO:0007669"/>
    <property type="project" value="InterPro"/>
</dbReference>
<proteinExistence type="predicted"/>
<dbReference type="PANTHER" id="PTHR42698:SF1">
    <property type="entry name" value="GTPASE ERA, MITOCHONDRIAL"/>
    <property type="match status" value="1"/>
</dbReference>
<organism evidence="3 4">
    <name type="scientific">Arcanobacterium bovis</name>
    <dbReference type="NCBI Taxonomy" id="2529275"/>
    <lineage>
        <taxon>Bacteria</taxon>
        <taxon>Bacillati</taxon>
        <taxon>Actinomycetota</taxon>
        <taxon>Actinomycetes</taxon>
        <taxon>Actinomycetales</taxon>
        <taxon>Actinomycetaceae</taxon>
        <taxon>Arcanobacterium</taxon>
    </lineage>
</organism>
<accession>A0A4Q9V1B0</accession>
<keyword evidence="4" id="KW-1185">Reference proteome</keyword>
<dbReference type="InterPro" id="IPR045063">
    <property type="entry name" value="Dynamin_N"/>
</dbReference>
<dbReference type="RefSeq" id="WP_131279988.1">
    <property type="nucleotide sequence ID" value="NZ_JBHSLR010000009.1"/>
</dbReference>
<evidence type="ECO:0000256" key="1">
    <source>
        <dbReference type="SAM" id="Phobius"/>
    </source>
</evidence>
<evidence type="ECO:0000313" key="3">
    <source>
        <dbReference type="EMBL" id="TBW22890.1"/>
    </source>
</evidence>
<evidence type="ECO:0000313" key="4">
    <source>
        <dbReference type="Proteomes" id="UP000293036"/>
    </source>
</evidence>
<sequence length="588" mass="64596">MVNVAVPDNSGNPVFSVLRELRSTLDLVHFPIHLSHSALAAEVQSDLCQQLDDYVLPRFESLDAPLLAVVGGSTGAGKSTFVNSLVGENLTHASALRPTTRIPTLICHPQDRTWFETDRILPSLARVTGSDADGATQHDFVQTHSETAGTEIALKTSPQIPRGLAIIDSPDIDSLVKENRVLAAQLMAAADLWIFVTTAHRYADAIPWAMLDDAAQRDLVIGVLLNRVPIGVGIEVRADLVRKLKEHDLEHAPLFVVSETDLGANARLPEADVDAIRGWIWGIARDSSSRSLVAKQTLMGVVKAMIGKLEHIESSYAEQVKYRTQYDAELTKAFNDAHSAIAARLSDGSLLKGEVLRSWQDLIGTSQWARKLESQVSLVRDRLTSIFTARKPHVNTVEEAVGEMTFAMVVAQSQLVVTNTLRLWQSREELAQIVPQVRSQLRTEAKREQAAQELVHDWHRSLIDMIRTHGDSKKAMARIAAFGINAVGVALIIVVFASTGGLVGGEIAIAGGTAIVAQRVLEAIFGDDAVRRMAREARVDFEQRLEQFLATDREVFERNLESLQINEELLRQLKCRSADLRAALADGR</sequence>
<dbReference type="GO" id="GO:0000028">
    <property type="term" value="P:ribosomal small subunit assembly"/>
    <property type="evidence" value="ECO:0007669"/>
    <property type="project" value="TreeGrafter"/>
</dbReference>
<feature type="domain" description="Dynamin N-terminal" evidence="2">
    <location>
        <begin position="69"/>
        <end position="201"/>
    </location>
</feature>
<dbReference type="OrthoDB" id="207675at2"/>
<dbReference type="PANTHER" id="PTHR42698">
    <property type="entry name" value="GTPASE ERA"/>
    <property type="match status" value="1"/>
</dbReference>
<name>A0A4Q9V1B0_9ACTO</name>
<keyword evidence="1" id="KW-0812">Transmembrane</keyword>
<feature type="transmembrane region" description="Helical" evidence="1">
    <location>
        <begin position="475"/>
        <end position="497"/>
    </location>
</feature>
<gene>
    <name evidence="3" type="ORF">EZJ44_03055</name>
</gene>
<protein>
    <recommendedName>
        <fullName evidence="2">Dynamin N-terminal domain-containing protein</fullName>
    </recommendedName>
</protein>
<reference evidence="3 4" key="1">
    <citation type="submission" date="2019-02" db="EMBL/GenBank/DDBJ databases">
        <title>Arcanobacterium bovis sp. nov., isolated from the milk of a cow with mastitis.</title>
        <authorList>
            <person name="Sammra O."/>
            <person name="Foster G."/>
            <person name="Hassan A."/>
            <person name="Alssahen M."/>
            <person name="Laemmler C."/>
            <person name="Borowiak M."/>
            <person name="Malorny B."/>
            <person name="Abdulmawjood A."/>
        </authorList>
    </citation>
    <scope>NUCLEOTIDE SEQUENCE [LARGE SCALE GENOMIC DNA]</scope>
    <source>
        <strain evidence="3 4">C605018/01/1</strain>
    </source>
</reference>
<dbReference type="EMBL" id="SJDT01000002">
    <property type="protein sequence ID" value="TBW22890.1"/>
    <property type="molecule type" value="Genomic_DNA"/>
</dbReference>
<dbReference type="GO" id="GO:0019843">
    <property type="term" value="F:rRNA binding"/>
    <property type="evidence" value="ECO:0007669"/>
    <property type="project" value="TreeGrafter"/>
</dbReference>
<keyword evidence="1" id="KW-0472">Membrane</keyword>
<dbReference type="CDD" id="cd00882">
    <property type="entry name" value="Ras_like_GTPase"/>
    <property type="match status" value="1"/>
</dbReference>
<dbReference type="GO" id="GO:0005829">
    <property type="term" value="C:cytosol"/>
    <property type="evidence" value="ECO:0007669"/>
    <property type="project" value="TreeGrafter"/>
</dbReference>
<dbReference type="InterPro" id="IPR027417">
    <property type="entry name" value="P-loop_NTPase"/>
</dbReference>
<dbReference type="SUPFAM" id="SSF52540">
    <property type="entry name" value="P-loop containing nucleoside triphosphate hydrolases"/>
    <property type="match status" value="1"/>
</dbReference>
<comment type="caution">
    <text evidence="3">The sequence shown here is derived from an EMBL/GenBank/DDBJ whole genome shotgun (WGS) entry which is preliminary data.</text>
</comment>
<dbReference type="Proteomes" id="UP000293036">
    <property type="component" value="Unassembled WGS sequence"/>
</dbReference>
<dbReference type="InterPro" id="IPR005662">
    <property type="entry name" value="GTPase_Era-like"/>
</dbReference>